<sequence>MDRSRLIENFDDGLFYDEEGNKFILSEFDEESYISISHDSSVWTSIYNGSSVVMDWREAPHISAELLSALQQICKDKFKQKSASTVHKIFYMTKHLSAAMGAWGFGQLTDFSQFKSSKIMQLWDYFNASTRSTFRECYSILARHDQCGASKDIARMMRGWKARDEIVQLRDVVMWNPTRGAFTTDESEIVRRELERDSSSDNDVDASAKIIGRALLETLKRPSQIAKVSAVSGLLKIPGNAPGAPTQYFLKIPRAKGQTGGEPALWQITSALGKAIEEYSKRPDIQRLQREHNRLFVIPGSHTGDLAWTEFGQISSGNIGNLLKSFFNNLRVLSPRTGEVIVVTPTRIRHTGATALALQGFSRDEIQEILEHDSPYTADAYIEAVGSDLMPALQKATDRGLGKVFEVLSDSYFFRGKIVDQAGDNPIVIPVVEISNPNETPKAPAVVGSCGKSGSCSLHPFWACYSGCEHFLAWREADHTKSLSYVESEFARWGAAEGGKKRTKLFKDFDRVAAGIKEVVSLTTGKGEHHNASE</sequence>
<reference evidence="2 3" key="1">
    <citation type="submission" date="2019-10" db="EMBL/GenBank/DDBJ databases">
        <title>Draft genome sequence of Marinobacter hydrocarbonoclasticus NCT7M from the microbiome of the marine copepod.</title>
        <authorList>
            <person name="Nuttall R."/>
            <person name="Sharma G."/>
            <person name="Moisander P."/>
        </authorList>
    </citation>
    <scope>NUCLEOTIDE SEQUENCE [LARGE SCALE GENOMIC DNA]</scope>
    <source>
        <strain evidence="2 3">NCT7M</strain>
    </source>
</reference>
<dbReference type="GO" id="GO:0003677">
    <property type="term" value="F:DNA binding"/>
    <property type="evidence" value="ECO:0007669"/>
    <property type="project" value="InterPro"/>
</dbReference>
<protein>
    <recommendedName>
        <fullName evidence="4">Site-specific integrase</fullName>
    </recommendedName>
</protein>
<evidence type="ECO:0000313" key="3">
    <source>
        <dbReference type="Proteomes" id="UP000469950"/>
    </source>
</evidence>
<dbReference type="EMBL" id="WBMP01000011">
    <property type="protein sequence ID" value="KAE8545038.1"/>
    <property type="molecule type" value="Genomic_DNA"/>
</dbReference>
<dbReference type="InterPro" id="IPR011010">
    <property type="entry name" value="DNA_brk_join_enz"/>
</dbReference>
<name>A0A833JNX8_MARNT</name>
<evidence type="ECO:0000256" key="1">
    <source>
        <dbReference type="ARBA" id="ARBA00023172"/>
    </source>
</evidence>
<proteinExistence type="predicted"/>
<evidence type="ECO:0008006" key="4">
    <source>
        <dbReference type="Google" id="ProtNLM"/>
    </source>
</evidence>
<keyword evidence="1" id="KW-0233">DNA recombination</keyword>
<dbReference type="GO" id="GO:0015074">
    <property type="term" value="P:DNA integration"/>
    <property type="evidence" value="ECO:0007669"/>
    <property type="project" value="InterPro"/>
</dbReference>
<dbReference type="GO" id="GO:0006310">
    <property type="term" value="P:DNA recombination"/>
    <property type="evidence" value="ECO:0007669"/>
    <property type="project" value="UniProtKB-KW"/>
</dbReference>
<dbReference type="CDD" id="cd00397">
    <property type="entry name" value="DNA_BRE_C"/>
    <property type="match status" value="1"/>
</dbReference>
<dbReference type="RefSeq" id="WP_153741101.1">
    <property type="nucleotide sequence ID" value="NZ_WBMP01000011.1"/>
</dbReference>
<comment type="caution">
    <text evidence="2">The sequence shown here is derived from an EMBL/GenBank/DDBJ whole genome shotgun (WGS) entry which is preliminary data.</text>
</comment>
<dbReference type="Proteomes" id="UP000469950">
    <property type="component" value="Unassembled WGS sequence"/>
</dbReference>
<accession>A0A833JNX8</accession>
<evidence type="ECO:0000313" key="2">
    <source>
        <dbReference type="EMBL" id="KAE8545038.1"/>
    </source>
</evidence>
<dbReference type="AlphaFoldDB" id="A0A833JNX8"/>
<dbReference type="SUPFAM" id="SSF56349">
    <property type="entry name" value="DNA breaking-rejoining enzymes"/>
    <property type="match status" value="1"/>
</dbReference>
<gene>
    <name evidence="2" type="ORF">F6453_2645</name>
</gene>
<dbReference type="InterPro" id="IPR013762">
    <property type="entry name" value="Integrase-like_cat_sf"/>
</dbReference>
<organism evidence="2 3">
    <name type="scientific">Marinobacter nauticus</name>
    <name type="common">Marinobacter hydrocarbonoclasticus</name>
    <name type="synonym">Marinobacter aquaeolei</name>
    <dbReference type="NCBI Taxonomy" id="2743"/>
    <lineage>
        <taxon>Bacteria</taxon>
        <taxon>Pseudomonadati</taxon>
        <taxon>Pseudomonadota</taxon>
        <taxon>Gammaproteobacteria</taxon>
        <taxon>Pseudomonadales</taxon>
        <taxon>Marinobacteraceae</taxon>
        <taxon>Marinobacter</taxon>
    </lineage>
</organism>
<dbReference type="Gene3D" id="1.10.443.10">
    <property type="entry name" value="Intergrase catalytic core"/>
    <property type="match status" value="1"/>
</dbReference>